<sequence length="527" mass="57526">MESELGKHGSVKEADQAQLEKQVGHPTVADDSSESIGHDILSQQGIDSVLDLKMHLVNNAIDEIGWTPYHLKLFFLNGFGYAVDSLILLFQSVIAEPAYRELGHGGYRNALTVAVYTGMLSGALFWGCTADVIGRKYAFNVSLFMCAGSCIAAGAMPSWPTLGLFIALLGFGGGGNLIMDTTVFLEYLPSGKQWLLTLLACWWGLGQALTAFISWGFLVPEKWNCSASGPDCSRDHNRGWRLALYTGGGLVLVMSLLRITIMRLRETPKHLLSIGDDAKVVETFEFLSRTYNRPCSLTLHQLQACGHVRSAQGNRRGHFSCGLIPQHLAGLFATKKVALSTVMVWLSWMLIGLAYPLFYVFLPAYLESRGLKFERSKFEIWRNYTITTVCGIPGPIIAGYLCNTKLLGRRYTMVVGALATMAFLFAYISVSSPNQDLALSCMITCFLNVYYGTLYAYTPEVLPSAHRATGNGVAVAGNRIMGIVSALVATFAKTSTPAPLYVCAALFLAAAIVASLFPFEPYGRRSS</sequence>
<keyword evidence="11" id="KW-1185">Reference proteome</keyword>
<feature type="transmembrane region" description="Helical" evidence="8">
    <location>
        <begin position="195"/>
        <end position="219"/>
    </location>
</feature>
<evidence type="ECO:0000256" key="2">
    <source>
        <dbReference type="ARBA" id="ARBA00008335"/>
    </source>
</evidence>
<reference evidence="10 11" key="1">
    <citation type="submission" date="2017-06" db="EMBL/GenBank/DDBJ databases">
        <title>Ant-infecting Ophiocordyceps genomes reveal a high diversity of potential behavioral manipulation genes and a possible major role for enterotoxins.</title>
        <authorList>
            <person name="De Bekker C."/>
            <person name="Evans H.C."/>
            <person name="Brachmann A."/>
            <person name="Hughes D.P."/>
        </authorList>
    </citation>
    <scope>NUCLEOTIDE SEQUENCE [LARGE SCALE GENOMIC DNA]</scope>
    <source>
        <strain evidence="10 11">1348a</strain>
    </source>
</reference>
<evidence type="ECO:0000256" key="7">
    <source>
        <dbReference type="SAM" id="MobiDB-lite"/>
    </source>
</evidence>
<dbReference type="Pfam" id="PF07690">
    <property type="entry name" value="MFS_1"/>
    <property type="match status" value="1"/>
</dbReference>
<dbReference type="GO" id="GO:0016020">
    <property type="term" value="C:membrane"/>
    <property type="evidence" value="ECO:0007669"/>
    <property type="project" value="UniProtKB-SubCell"/>
</dbReference>
<dbReference type="PROSITE" id="PS50850">
    <property type="entry name" value="MFS"/>
    <property type="match status" value="1"/>
</dbReference>
<dbReference type="EMBL" id="NJEU01000015">
    <property type="protein sequence ID" value="PHH83372.1"/>
    <property type="molecule type" value="Genomic_DNA"/>
</dbReference>
<gene>
    <name evidence="10" type="ORF">CDD82_1601</name>
</gene>
<evidence type="ECO:0000259" key="9">
    <source>
        <dbReference type="PROSITE" id="PS50850"/>
    </source>
</evidence>
<dbReference type="InterPro" id="IPR036259">
    <property type="entry name" value="MFS_trans_sf"/>
</dbReference>
<evidence type="ECO:0000256" key="6">
    <source>
        <dbReference type="ARBA" id="ARBA00023136"/>
    </source>
</evidence>
<dbReference type="Proteomes" id="UP000224854">
    <property type="component" value="Unassembled WGS sequence"/>
</dbReference>
<evidence type="ECO:0000256" key="1">
    <source>
        <dbReference type="ARBA" id="ARBA00004141"/>
    </source>
</evidence>
<keyword evidence="6 8" id="KW-0472">Membrane</keyword>
<dbReference type="GO" id="GO:0022857">
    <property type="term" value="F:transmembrane transporter activity"/>
    <property type="evidence" value="ECO:0007669"/>
    <property type="project" value="InterPro"/>
</dbReference>
<evidence type="ECO:0000256" key="8">
    <source>
        <dbReference type="SAM" id="Phobius"/>
    </source>
</evidence>
<dbReference type="Gene3D" id="1.20.1250.20">
    <property type="entry name" value="MFS general substrate transporter like domains"/>
    <property type="match status" value="1"/>
</dbReference>
<comment type="similarity">
    <text evidence="2">Belongs to the major facilitator superfamily.</text>
</comment>
<feature type="domain" description="Major facilitator superfamily (MFS) profile" evidence="9">
    <location>
        <begin position="70"/>
        <end position="522"/>
    </location>
</feature>
<feature type="transmembrane region" description="Helical" evidence="8">
    <location>
        <begin position="73"/>
        <end position="94"/>
    </location>
</feature>
<dbReference type="OrthoDB" id="3936150at2759"/>
<comment type="subcellular location">
    <subcellularLocation>
        <location evidence="1">Membrane</location>
        <topology evidence="1">Multi-pass membrane protein</topology>
    </subcellularLocation>
</comment>
<keyword evidence="4 8" id="KW-0812">Transmembrane</keyword>
<dbReference type="InterPro" id="IPR020846">
    <property type="entry name" value="MFS_dom"/>
</dbReference>
<evidence type="ECO:0000256" key="5">
    <source>
        <dbReference type="ARBA" id="ARBA00022989"/>
    </source>
</evidence>
<organism evidence="10 11">
    <name type="scientific">Ophiocordyceps australis</name>
    <dbReference type="NCBI Taxonomy" id="1399860"/>
    <lineage>
        <taxon>Eukaryota</taxon>
        <taxon>Fungi</taxon>
        <taxon>Dikarya</taxon>
        <taxon>Ascomycota</taxon>
        <taxon>Pezizomycotina</taxon>
        <taxon>Sordariomycetes</taxon>
        <taxon>Hypocreomycetidae</taxon>
        <taxon>Hypocreales</taxon>
        <taxon>Ophiocordycipitaceae</taxon>
        <taxon>Ophiocordyceps</taxon>
    </lineage>
</organism>
<feature type="transmembrane region" description="Helical" evidence="8">
    <location>
        <begin position="498"/>
        <end position="519"/>
    </location>
</feature>
<keyword evidence="3" id="KW-0813">Transport</keyword>
<dbReference type="CDD" id="cd17316">
    <property type="entry name" value="MFS_SV2_like"/>
    <property type="match status" value="1"/>
</dbReference>
<feature type="transmembrane region" description="Helical" evidence="8">
    <location>
        <begin position="106"/>
        <end position="125"/>
    </location>
</feature>
<feature type="compositionally biased region" description="Basic and acidic residues" evidence="7">
    <location>
        <begin position="1"/>
        <end position="15"/>
    </location>
</feature>
<dbReference type="SUPFAM" id="SSF103473">
    <property type="entry name" value="MFS general substrate transporter"/>
    <property type="match status" value="1"/>
</dbReference>
<feature type="transmembrane region" description="Helical" evidence="8">
    <location>
        <begin position="239"/>
        <end position="261"/>
    </location>
</feature>
<feature type="transmembrane region" description="Helical" evidence="8">
    <location>
        <begin position="381"/>
        <end position="401"/>
    </location>
</feature>
<comment type="caution">
    <text evidence="10">The sequence shown here is derived from an EMBL/GenBank/DDBJ whole genome shotgun (WGS) entry which is preliminary data.</text>
</comment>
<feature type="transmembrane region" description="Helical" evidence="8">
    <location>
        <begin position="413"/>
        <end position="431"/>
    </location>
</feature>
<evidence type="ECO:0000256" key="3">
    <source>
        <dbReference type="ARBA" id="ARBA00022448"/>
    </source>
</evidence>
<evidence type="ECO:0000313" key="10">
    <source>
        <dbReference type="EMBL" id="PHH83372.1"/>
    </source>
</evidence>
<dbReference type="InterPro" id="IPR011701">
    <property type="entry name" value="MFS"/>
</dbReference>
<feature type="transmembrane region" description="Helical" evidence="8">
    <location>
        <begin position="437"/>
        <end position="457"/>
    </location>
</feature>
<feature type="transmembrane region" description="Helical" evidence="8">
    <location>
        <begin position="162"/>
        <end position="188"/>
    </location>
</feature>
<dbReference type="AlphaFoldDB" id="A0A2C5ZU27"/>
<feature type="transmembrane region" description="Helical" evidence="8">
    <location>
        <begin position="337"/>
        <end position="361"/>
    </location>
</feature>
<name>A0A2C5ZU27_9HYPO</name>
<evidence type="ECO:0000256" key="4">
    <source>
        <dbReference type="ARBA" id="ARBA00022692"/>
    </source>
</evidence>
<dbReference type="PANTHER" id="PTHR23511:SF4">
    <property type="entry name" value="MAJOR FACILITATOR SUPERFAMILY (MFS) PROFILE DOMAIN-CONTAINING PROTEIN"/>
    <property type="match status" value="1"/>
</dbReference>
<feature type="transmembrane region" description="Helical" evidence="8">
    <location>
        <begin position="469"/>
        <end position="492"/>
    </location>
</feature>
<proteinExistence type="inferred from homology"/>
<feature type="transmembrane region" description="Helical" evidence="8">
    <location>
        <begin position="137"/>
        <end position="156"/>
    </location>
</feature>
<feature type="region of interest" description="Disordered" evidence="7">
    <location>
        <begin position="1"/>
        <end position="34"/>
    </location>
</feature>
<accession>A0A2C5ZU27</accession>
<protein>
    <recommendedName>
        <fullName evidence="9">Major facilitator superfamily (MFS) profile domain-containing protein</fullName>
    </recommendedName>
</protein>
<dbReference type="PANTHER" id="PTHR23511">
    <property type="entry name" value="SYNAPTIC VESICLE GLYCOPROTEIN 2"/>
    <property type="match status" value="1"/>
</dbReference>
<evidence type="ECO:0000313" key="11">
    <source>
        <dbReference type="Proteomes" id="UP000224854"/>
    </source>
</evidence>
<keyword evidence="5 8" id="KW-1133">Transmembrane helix</keyword>
<dbReference type="FunFam" id="1.20.1250.20:FF:000171">
    <property type="entry name" value="MFS general substrate transporter"/>
    <property type="match status" value="1"/>
</dbReference>